<evidence type="ECO:0000256" key="7">
    <source>
        <dbReference type="ARBA" id="ARBA00050038"/>
    </source>
</evidence>
<feature type="binding site" evidence="8">
    <location>
        <position position="66"/>
    </location>
    <ligand>
        <name>tRNA</name>
        <dbReference type="ChEBI" id="CHEBI:17843"/>
    </ligand>
</feature>
<dbReference type="STRING" id="520762.AN619_08940"/>
<name>A0A140L7P4_9FIRM</name>
<evidence type="ECO:0000256" key="9">
    <source>
        <dbReference type="RuleBase" id="RU000673"/>
    </source>
</evidence>
<feature type="binding site" evidence="8">
    <location>
        <position position="112"/>
    </location>
    <ligand>
        <name>tRNA</name>
        <dbReference type="ChEBI" id="CHEBI:17843"/>
    </ligand>
</feature>
<dbReference type="RefSeq" id="WP_068555274.1">
    <property type="nucleotide sequence ID" value="NZ_LOEE01000026.1"/>
</dbReference>
<evidence type="ECO:0000256" key="4">
    <source>
        <dbReference type="ARBA" id="ARBA00022884"/>
    </source>
</evidence>
<dbReference type="GO" id="GO:0005737">
    <property type="term" value="C:cytoplasm"/>
    <property type="evidence" value="ECO:0007669"/>
    <property type="project" value="UniProtKB-SubCell"/>
</dbReference>
<dbReference type="InterPro" id="IPR001328">
    <property type="entry name" value="Pept_tRNA_hydro"/>
</dbReference>
<evidence type="ECO:0000256" key="5">
    <source>
        <dbReference type="ARBA" id="ARBA00038063"/>
    </source>
</evidence>
<protein>
    <recommendedName>
        <fullName evidence="7 8">Peptidyl-tRNA hydrolase</fullName>
        <shortName evidence="8">Pth</shortName>
        <ecNumber evidence="1 8">3.1.1.29</ecNumber>
    </recommendedName>
</protein>
<comment type="similarity">
    <text evidence="5 8 10">Belongs to the PTH family.</text>
</comment>
<keyword evidence="8" id="KW-0963">Cytoplasm</keyword>
<evidence type="ECO:0000256" key="8">
    <source>
        <dbReference type="HAMAP-Rule" id="MF_00083"/>
    </source>
</evidence>
<dbReference type="GO" id="GO:0004045">
    <property type="term" value="F:peptidyl-tRNA hydrolase activity"/>
    <property type="evidence" value="ECO:0007669"/>
    <property type="project" value="UniProtKB-UniRule"/>
</dbReference>
<dbReference type="PANTHER" id="PTHR17224:SF1">
    <property type="entry name" value="PEPTIDYL-TRNA HYDROLASE"/>
    <property type="match status" value="1"/>
</dbReference>
<dbReference type="Proteomes" id="UP000070456">
    <property type="component" value="Unassembled WGS sequence"/>
</dbReference>
<dbReference type="GO" id="GO:0072344">
    <property type="term" value="P:rescue of stalled ribosome"/>
    <property type="evidence" value="ECO:0007669"/>
    <property type="project" value="UniProtKB-UniRule"/>
</dbReference>
<feature type="site" description="Stabilizes the basic form of H active site to accept a proton" evidence="8">
    <location>
        <position position="91"/>
    </location>
</feature>
<dbReference type="PATRIC" id="fig|520762.4.peg.997"/>
<feature type="site" description="Discriminates between blocked and unblocked aminoacyl-tRNA" evidence="8">
    <location>
        <position position="9"/>
    </location>
</feature>
<dbReference type="InterPro" id="IPR036416">
    <property type="entry name" value="Pept_tRNA_hydro_sf"/>
</dbReference>
<comment type="catalytic activity">
    <reaction evidence="6 8 9">
        <text>an N-acyl-L-alpha-aminoacyl-tRNA + H2O = an N-acyl-L-amino acid + a tRNA + H(+)</text>
        <dbReference type="Rhea" id="RHEA:54448"/>
        <dbReference type="Rhea" id="RHEA-COMP:10123"/>
        <dbReference type="Rhea" id="RHEA-COMP:13883"/>
        <dbReference type="ChEBI" id="CHEBI:15377"/>
        <dbReference type="ChEBI" id="CHEBI:15378"/>
        <dbReference type="ChEBI" id="CHEBI:59874"/>
        <dbReference type="ChEBI" id="CHEBI:78442"/>
        <dbReference type="ChEBI" id="CHEBI:138191"/>
        <dbReference type="EC" id="3.1.1.29"/>
    </reaction>
</comment>
<comment type="function">
    <text evidence="8">Hydrolyzes ribosome-free peptidyl-tRNAs (with 1 or more amino acids incorporated), which drop off the ribosome during protein synthesis, or as a result of ribosome stalling.</text>
</comment>
<keyword evidence="4 8" id="KW-0694">RNA-binding</keyword>
<evidence type="ECO:0000313" key="12">
    <source>
        <dbReference type="Proteomes" id="UP000070456"/>
    </source>
</evidence>
<dbReference type="SUPFAM" id="SSF53178">
    <property type="entry name" value="Peptidyl-tRNA hydrolase-like"/>
    <property type="match status" value="1"/>
</dbReference>
<dbReference type="PANTHER" id="PTHR17224">
    <property type="entry name" value="PEPTIDYL-TRNA HYDROLASE"/>
    <property type="match status" value="1"/>
</dbReference>
<dbReference type="CDD" id="cd00462">
    <property type="entry name" value="PTH"/>
    <property type="match status" value="1"/>
</dbReference>
<evidence type="ECO:0000256" key="10">
    <source>
        <dbReference type="RuleBase" id="RU004320"/>
    </source>
</evidence>
<dbReference type="InterPro" id="IPR018171">
    <property type="entry name" value="Pept_tRNA_hydro_CS"/>
</dbReference>
<accession>A0A140L7P4</accession>
<dbReference type="PROSITE" id="PS01195">
    <property type="entry name" value="PEPT_TRNA_HYDROL_1"/>
    <property type="match status" value="1"/>
</dbReference>
<organism evidence="11 12">
    <name type="scientific">Thermotalea metallivorans</name>
    <dbReference type="NCBI Taxonomy" id="520762"/>
    <lineage>
        <taxon>Bacteria</taxon>
        <taxon>Bacillati</taxon>
        <taxon>Bacillota</taxon>
        <taxon>Clostridia</taxon>
        <taxon>Peptostreptococcales</taxon>
        <taxon>Thermotaleaceae</taxon>
        <taxon>Thermotalea</taxon>
    </lineage>
</organism>
<feature type="binding site" evidence="8">
    <location>
        <position position="14"/>
    </location>
    <ligand>
        <name>tRNA</name>
        <dbReference type="ChEBI" id="CHEBI:17843"/>
    </ligand>
</feature>
<evidence type="ECO:0000256" key="6">
    <source>
        <dbReference type="ARBA" id="ARBA00048707"/>
    </source>
</evidence>
<comment type="subunit">
    <text evidence="8">Monomer.</text>
</comment>
<dbReference type="AlphaFoldDB" id="A0A140L7P4"/>
<keyword evidence="2 8" id="KW-0820">tRNA-binding</keyword>
<keyword evidence="3 8" id="KW-0378">Hydrolase</keyword>
<comment type="caution">
    <text evidence="11">The sequence shown here is derived from an EMBL/GenBank/DDBJ whole genome shotgun (WGS) entry which is preliminary data.</text>
</comment>
<evidence type="ECO:0000256" key="1">
    <source>
        <dbReference type="ARBA" id="ARBA00013260"/>
    </source>
</evidence>
<comment type="subcellular location">
    <subcellularLocation>
        <location evidence="8">Cytoplasm</location>
    </subcellularLocation>
</comment>
<dbReference type="GO" id="GO:0006515">
    <property type="term" value="P:protein quality control for misfolded or incompletely synthesized proteins"/>
    <property type="evidence" value="ECO:0007669"/>
    <property type="project" value="UniProtKB-UniRule"/>
</dbReference>
<feature type="active site" description="Proton acceptor" evidence="8">
    <location>
        <position position="19"/>
    </location>
</feature>
<dbReference type="Gene3D" id="3.40.50.1470">
    <property type="entry name" value="Peptidyl-tRNA hydrolase"/>
    <property type="match status" value="1"/>
</dbReference>
<dbReference type="PROSITE" id="PS01196">
    <property type="entry name" value="PEPT_TRNA_HYDROL_2"/>
    <property type="match status" value="1"/>
</dbReference>
<comment type="function">
    <text evidence="8">Catalyzes the release of premature peptidyl moieties from peptidyl-tRNA molecules trapped in stalled 50S ribosomal subunits, and thus maintains levels of free tRNAs and 50S ribosomes.</text>
</comment>
<sequence>MFVVVGLGNPGRQYAGTRHNVGFDVIDYLSYKHNIPVNKIKFKALMGEGLIAGQKAMLVKPQTYMNLSGHTVLEIQNFYKLDPEQLIVIYDDIDLEVGKLRIRGKGSAGTHNGMRSIVYEIQTDHFTRVRIGIGRPQRGDLGDYVLGKFSKEDRELIDMTIQRAAEAVEAMLGKGIQEAMNQYNG</sequence>
<dbReference type="Pfam" id="PF01195">
    <property type="entry name" value="Pept_tRNA_hydro"/>
    <property type="match status" value="1"/>
</dbReference>
<dbReference type="NCBIfam" id="TIGR00447">
    <property type="entry name" value="pth"/>
    <property type="match status" value="1"/>
</dbReference>
<dbReference type="FunFam" id="3.40.50.1470:FF:000001">
    <property type="entry name" value="Peptidyl-tRNA hydrolase"/>
    <property type="match status" value="1"/>
</dbReference>
<evidence type="ECO:0000256" key="3">
    <source>
        <dbReference type="ARBA" id="ARBA00022801"/>
    </source>
</evidence>
<evidence type="ECO:0000313" key="11">
    <source>
        <dbReference type="EMBL" id="KXG76569.1"/>
    </source>
</evidence>
<gene>
    <name evidence="8 11" type="primary">pth</name>
    <name evidence="11" type="ORF">AN619_08940</name>
</gene>
<dbReference type="EMBL" id="LOEE01000026">
    <property type="protein sequence ID" value="KXG76569.1"/>
    <property type="molecule type" value="Genomic_DNA"/>
</dbReference>
<evidence type="ECO:0000256" key="2">
    <source>
        <dbReference type="ARBA" id="ARBA00022555"/>
    </source>
</evidence>
<keyword evidence="12" id="KW-1185">Reference proteome</keyword>
<reference evidence="11 12" key="1">
    <citation type="submission" date="2015-12" db="EMBL/GenBank/DDBJ databases">
        <title>Draft genome sequence of the thermoanaerobe Thermotalea metallivorans, an isolate from the runoff channel of the Great Artesian Basin, Australia.</title>
        <authorList>
            <person name="Patel B.K."/>
        </authorList>
    </citation>
    <scope>NUCLEOTIDE SEQUENCE [LARGE SCALE GENOMIC DNA]</scope>
    <source>
        <strain evidence="11 12">B2-1</strain>
    </source>
</reference>
<feature type="binding site" evidence="8">
    <location>
        <position position="64"/>
    </location>
    <ligand>
        <name>tRNA</name>
        <dbReference type="ChEBI" id="CHEBI:17843"/>
    </ligand>
</feature>
<dbReference type="HAMAP" id="MF_00083">
    <property type="entry name" value="Pept_tRNA_hydro_bact"/>
    <property type="match status" value="1"/>
</dbReference>
<proteinExistence type="inferred from homology"/>
<dbReference type="OrthoDB" id="9800507at2"/>
<dbReference type="EC" id="3.1.1.29" evidence="1 8"/>
<dbReference type="GO" id="GO:0000049">
    <property type="term" value="F:tRNA binding"/>
    <property type="evidence" value="ECO:0007669"/>
    <property type="project" value="UniProtKB-UniRule"/>
</dbReference>